<organism evidence="3 4">
    <name type="scientific">Paractinoplanes lichenicola</name>
    <dbReference type="NCBI Taxonomy" id="2802976"/>
    <lineage>
        <taxon>Bacteria</taxon>
        <taxon>Bacillati</taxon>
        <taxon>Actinomycetota</taxon>
        <taxon>Actinomycetes</taxon>
        <taxon>Micromonosporales</taxon>
        <taxon>Micromonosporaceae</taxon>
        <taxon>Paractinoplanes</taxon>
    </lineage>
</organism>
<dbReference type="Proteomes" id="UP000598996">
    <property type="component" value="Unassembled WGS sequence"/>
</dbReference>
<dbReference type="SUPFAM" id="SSF51735">
    <property type="entry name" value="NAD(P)-binding Rossmann-fold domains"/>
    <property type="match status" value="1"/>
</dbReference>
<evidence type="ECO:0000313" key="4">
    <source>
        <dbReference type="Proteomes" id="UP000598996"/>
    </source>
</evidence>
<dbReference type="PANTHER" id="PTHR43245">
    <property type="entry name" value="BIFUNCTIONAL POLYMYXIN RESISTANCE PROTEIN ARNA"/>
    <property type="match status" value="1"/>
</dbReference>
<feature type="domain" description="NAD-dependent epimerase/dehydratase" evidence="2">
    <location>
        <begin position="201"/>
        <end position="406"/>
    </location>
</feature>
<evidence type="ECO:0000313" key="3">
    <source>
        <dbReference type="EMBL" id="MBL7259990.1"/>
    </source>
</evidence>
<feature type="compositionally biased region" description="Basic residues" evidence="1">
    <location>
        <begin position="84"/>
        <end position="110"/>
    </location>
</feature>
<evidence type="ECO:0000256" key="1">
    <source>
        <dbReference type="SAM" id="MobiDB-lite"/>
    </source>
</evidence>
<dbReference type="InterPro" id="IPR036291">
    <property type="entry name" value="NAD(P)-bd_dom_sf"/>
</dbReference>
<name>A0ABS1VZW6_9ACTN</name>
<comment type="caution">
    <text evidence="3">The sequence shown here is derived from an EMBL/GenBank/DDBJ whole genome shotgun (WGS) entry which is preliminary data.</text>
</comment>
<evidence type="ECO:0000259" key="2">
    <source>
        <dbReference type="Pfam" id="PF01370"/>
    </source>
</evidence>
<dbReference type="Gene3D" id="3.90.25.10">
    <property type="entry name" value="UDP-galactose 4-epimerase, domain 1"/>
    <property type="match status" value="1"/>
</dbReference>
<keyword evidence="4" id="KW-1185">Reference proteome</keyword>
<dbReference type="EMBL" id="JAENHO010000012">
    <property type="protein sequence ID" value="MBL7259990.1"/>
    <property type="molecule type" value="Genomic_DNA"/>
</dbReference>
<dbReference type="Pfam" id="PF01370">
    <property type="entry name" value="Epimerase"/>
    <property type="match status" value="1"/>
</dbReference>
<proteinExistence type="predicted"/>
<dbReference type="InterPro" id="IPR001509">
    <property type="entry name" value="Epimerase_deHydtase"/>
</dbReference>
<protein>
    <submittedName>
        <fullName evidence="3">NAD(P)-dependent oxidoreductase</fullName>
    </submittedName>
</protein>
<feature type="region of interest" description="Disordered" evidence="1">
    <location>
        <begin position="1"/>
        <end position="139"/>
    </location>
</feature>
<sequence length="476" mass="51016">MRLHLRDARDQPSRPAHQGVRGRRGPLGAARRLHRGGPAAVHRGPALRPQGHPARALPGDERRRADRPRLRRPAQPARPERRRADRGHRRAHPQGRVRGARRRAVAHHRLPREAQPALSGQHGRVRDEPAHPGPLPGRPLVRLRRAGARPAGPARPPGHLSVHRVLARHRAARGLRRGQPQLRGTAAQAAPGPRGGARMRILLFGSSGFIGRHVRHALEDAGDLICPGRDRYDLINGELDDLKALVRVERPDAVVCCVGALTGTPGELMRANAMVAAKLLESAPDARLVRLGSAGEYGVVPEGHAVAEDDRLEPVGAYGVSHAAGTRLFALAGNTVSLRVFNPIGAGQPAENVLGRVAAQLRAGHTELSLGPLGAYRDFVDVRDVASLIRAVVVADDVPHPVYNAGSGRAVTVREAVEMLARVAGFTGPVREQGAGPQRSAAVNWIQADITRAAKDLGWAPAHDLSASIKSIWEDA</sequence>
<feature type="compositionally biased region" description="Basic and acidic residues" evidence="1">
    <location>
        <begin position="1"/>
        <end position="12"/>
    </location>
</feature>
<feature type="compositionally biased region" description="Low complexity" evidence="1">
    <location>
        <begin position="26"/>
        <end position="40"/>
    </location>
</feature>
<dbReference type="InterPro" id="IPR050177">
    <property type="entry name" value="Lipid_A_modif_metabolic_enz"/>
</dbReference>
<reference evidence="3 4" key="1">
    <citation type="submission" date="2021-01" db="EMBL/GenBank/DDBJ databases">
        <title>Actinoplanes sp. nov. LDG1-01 isolated from lichen.</title>
        <authorList>
            <person name="Saeng-In P."/>
            <person name="Phongsopitanun W."/>
            <person name="Kanchanasin P."/>
            <person name="Yuki M."/>
            <person name="Kudo T."/>
            <person name="Ohkuma M."/>
            <person name="Tanasupawat S."/>
        </authorList>
    </citation>
    <scope>NUCLEOTIDE SEQUENCE [LARGE SCALE GENOMIC DNA]</scope>
    <source>
        <strain evidence="3 4">LDG1-01</strain>
    </source>
</reference>
<feature type="compositionally biased region" description="Basic and acidic residues" evidence="1">
    <location>
        <begin position="58"/>
        <end position="68"/>
    </location>
</feature>
<accession>A0ABS1VZW6</accession>
<gene>
    <name evidence="3" type="ORF">JKJ07_37280</name>
</gene>
<dbReference type="Gene3D" id="3.40.50.720">
    <property type="entry name" value="NAD(P)-binding Rossmann-like Domain"/>
    <property type="match status" value="1"/>
</dbReference>